<evidence type="ECO:0000256" key="1">
    <source>
        <dbReference type="PROSITE-ProRule" id="PRU01248"/>
    </source>
</evidence>
<dbReference type="PROSITE" id="PS51898">
    <property type="entry name" value="TYR_RECOMBINASE"/>
    <property type="match status" value="1"/>
</dbReference>
<comment type="caution">
    <text evidence="4">The sequence shown here is derived from an EMBL/GenBank/DDBJ whole genome shotgun (WGS) entry which is preliminary data.</text>
</comment>
<accession>A0ABS6TGI7</accession>
<dbReference type="EMBL" id="JAHUZB010000007">
    <property type="protein sequence ID" value="MBV7392074.1"/>
    <property type="molecule type" value="Genomic_DNA"/>
</dbReference>
<reference evidence="4 5" key="1">
    <citation type="submission" date="2021-06" db="EMBL/GenBank/DDBJ databases">
        <title>Enterococcus alishanensis sp. nov., a novel lactic acid bacterium isolated from fresh coffee beans.</title>
        <authorList>
            <person name="Chen Y.-S."/>
        </authorList>
    </citation>
    <scope>NUCLEOTIDE SEQUENCE [LARGE SCALE GENOMIC DNA]</scope>
    <source>
        <strain evidence="4 5">ALS3</strain>
    </source>
</reference>
<dbReference type="PANTHER" id="PTHR30349:SF64">
    <property type="entry name" value="PROPHAGE INTEGRASE INTD-RELATED"/>
    <property type="match status" value="1"/>
</dbReference>
<organism evidence="4 5">
    <name type="scientific">Enterococcus alishanensis</name>
    <dbReference type="NCBI Taxonomy" id="1303817"/>
    <lineage>
        <taxon>Bacteria</taxon>
        <taxon>Bacillati</taxon>
        <taxon>Bacillota</taxon>
        <taxon>Bacilli</taxon>
        <taxon>Lactobacillales</taxon>
        <taxon>Enterococcaceae</taxon>
        <taxon>Enterococcus</taxon>
    </lineage>
</organism>
<keyword evidence="5" id="KW-1185">Reference proteome</keyword>
<dbReference type="PROSITE" id="PS51900">
    <property type="entry name" value="CB"/>
    <property type="match status" value="1"/>
</dbReference>
<dbReference type="Proteomes" id="UP000774130">
    <property type="component" value="Unassembled WGS sequence"/>
</dbReference>
<protein>
    <submittedName>
        <fullName evidence="4">Tyrosine-type recombinase/integrase</fullName>
    </submittedName>
</protein>
<dbReference type="CDD" id="cd01189">
    <property type="entry name" value="INT_ICEBs1_C_like"/>
    <property type="match status" value="1"/>
</dbReference>
<feature type="domain" description="Tyr recombinase" evidence="2">
    <location>
        <begin position="172"/>
        <end position="364"/>
    </location>
</feature>
<evidence type="ECO:0000313" key="5">
    <source>
        <dbReference type="Proteomes" id="UP000774130"/>
    </source>
</evidence>
<dbReference type="RefSeq" id="WP_218327286.1">
    <property type="nucleotide sequence ID" value="NZ_JAHUZB010000007.1"/>
</dbReference>
<dbReference type="PANTHER" id="PTHR30349">
    <property type="entry name" value="PHAGE INTEGRASE-RELATED"/>
    <property type="match status" value="1"/>
</dbReference>
<evidence type="ECO:0000259" key="3">
    <source>
        <dbReference type="PROSITE" id="PS51900"/>
    </source>
</evidence>
<dbReference type="Pfam" id="PF14659">
    <property type="entry name" value="Phage_int_SAM_3"/>
    <property type="match status" value="1"/>
</dbReference>
<evidence type="ECO:0000313" key="4">
    <source>
        <dbReference type="EMBL" id="MBV7392074.1"/>
    </source>
</evidence>
<evidence type="ECO:0000259" key="2">
    <source>
        <dbReference type="PROSITE" id="PS51898"/>
    </source>
</evidence>
<dbReference type="InterPro" id="IPR004107">
    <property type="entry name" value="Integrase_SAM-like_N"/>
</dbReference>
<name>A0ABS6TGI7_9ENTE</name>
<dbReference type="InterPro" id="IPR050090">
    <property type="entry name" value="Tyrosine_recombinase_XerCD"/>
</dbReference>
<sequence>MPRKGENIYKRKDGRWEGRYNFVRTSSGKVKYSSVYGKKYEEVKKKLQQKKVQNPPAETTAKTMHSKKIYTEWLDYWINKIERTRVKKTTLSAYIRTIQVHIHPSIGSLLLTEISSGHLVAFLTELQRKNLAAGTIRNIFNIVKKSLTDAYLQGYLQQNPCSNIKLPKISQQQNRALTFKQQKKLEQVALKEASCSPIIIALYSGMRIGEISGLKWEDVDFVDDTIFIRRTVSRIFSLDAEEKKTQLIIGSPKSASSARKIPIAKNLKKYLLAKRAAGTSEYVIATQNGLTEPRSITNRFKRNLAETDLPDINFHALRHTFATRCLEQGVDVASLSKILGHQSTKMTLDTYAGSLMETRRQGISKIDQLFQSV</sequence>
<feature type="domain" description="Core-binding (CB)" evidence="3">
    <location>
        <begin position="68"/>
        <end position="151"/>
    </location>
</feature>
<dbReference type="InterPro" id="IPR002104">
    <property type="entry name" value="Integrase_catalytic"/>
</dbReference>
<gene>
    <name evidence="4" type="ORF">KUA55_15435</name>
</gene>
<dbReference type="Pfam" id="PF00589">
    <property type="entry name" value="Phage_integrase"/>
    <property type="match status" value="1"/>
</dbReference>
<proteinExistence type="predicted"/>
<dbReference type="InterPro" id="IPR044068">
    <property type="entry name" value="CB"/>
</dbReference>
<keyword evidence="1" id="KW-0238">DNA-binding</keyword>